<feature type="transmembrane region" description="Helical" evidence="1">
    <location>
        <begin position="36"/>
        <end position="56"/>
    </location>
</feature>
<dbReference type="EMBL" id="MIJE01000031">
    <property type="protein sequence ID" value="OEF96613.1"/>
    <property type="molecule type" value="Genomic_DNA"/>
</dbReference>
<gene>
    <name evidence="2" type="ORF">BHF68_08195</name>
</gene>
<comment type="caution">
    <text evidence="2">The sequence shown here is derived from an EMBL/GenBank/DDBJ whole genome shotgun (WGS) entry which is preliminary data.</text>
</comment>
<sequence length="238" mass="27411">MALIMPIFLIVIFIAALFLIRFSVNNMGGFNFERVRWLLAGYTVLLLIAIAIFYMLPKDQFIQQDIISGSELASEEYYSHNFYEIAKQGKLEESEGIIRNGQWSFDYNDDLLRITDSQGMPANVWIMAERSEDLEGEIQIYSYTTRTILRGIDLTEDIKAPNVRIEGNRLIIQEALPYELYFANFKQEYVIGQFLTSSPLVDTNYNANRAIFGSRMLLVKVPANLEVEHGEYGIEFIN</sequence>
<keyword evidence="1" id="KW-0812">Transmembrane</keyword>
<organism evidence="2 3">
    <name type="scientific">Desulfuribacillus alkaliarsenatis</name>
    <dbReference type="NCBI Taxonomy" id="766136"/>
    <lineage>
        <taxon>Bacteria</taxon>
        <taxon>Bacillati</taxon>
        <taxon>Bacillota</taxon>
        <taxon>Desulfuribacillia</taxon>
        <taxon>Desulfuribacillales</taxon>
        <taxon>Desulfuribacillaceae</taxon>
        <taxon>Desulfuribacillus</taxon>
    </lineage>
</organism>
<keyword evidence="1" id="KW-1133">Transmembrane helix</keyword>
<dbReference type="Proteomes" id="UP000094296">
    <property type="component" value="Unassembled WGS sequence"/>
</dbReference>
<reference evidence="2 3" key="1">
    <citation type="submission" date="2016-09" db="EMBL/GenBank/DDBJ databases">
        <title>Draft genome sequence for the type strain of Desulfuribacillus alkaliarsenatis AHT28, an obligately anaerobic, sulfidogenic bacterium isolated from Russian soda lake sediments.</title>
        <authorList>
            <person name="Abin C.A."/>
            <person name="Hollibaugh J.T."/>
        </authorList>
    </citation>
    <scope>NUCLEOTIDE SEQUENCE [LARGE SCALE GENOMIC DNA]</scope>
    <source>
        <strain evidence="2 3">AHT28</strain>
    </source>
</reference>
<proteinExistence type="predicted"/>
<keyword evidence="1" id="KW-0472">Membrane</keyword>
<evidence type="ECO:0000256" key="1">
    <source>
        <dbReference type="SAM" id="Phobius"/>
    </source>
</evidence>
<evidence type="ECO:0000313" key="3">
    <source>
        <dbReference type="Proteomes" id="UP000094296"/>
    </source>
</evidence>
<evidence type="ECO:0000313" key="2">
    <source>
        <dbReference type="EMBL" id="OEF96613.1"/>
    </source>
</evidence>
<protein>
    <submittedName>
        <fullName evidence="2">Uncharacterized protein</fullName>
    </submittedName>
</protein>
<dbReference type="AlphaFoldDB" id="A0A1E5G138"/>
<feature type="transmembrane region" description="Helical" evidence="1">
    <location>
        <begin position="6"/>
        <end position="24"/>
    </location>
</feature>
<accession>A0A1E5G138</accession>
<dbReference type="STRING" id="766136.BHF68_08195"/>
<keyword evidence="3" id="KW-1185">Reference proteome</keyword>
<dbReference type="RefSeq" id="WP_069643622.1">
    <property type="nucleotide sequence ID" value="NZ_MIJE01000031.1"/>
</dbReference>
<dbReference type="OrthoDB" id="2842789at2"/>
<name>A0A1E5G138_9FIRM</name>